<dbReference type="GO" id="GO:0008168">
    <property type="term" value="F:methyltransferase activity"/>
    <property type="evidence" value="ECO:0007669"/>
    <property type="project" value="UniProtKB-KW"/>
</dbReference>
<keyword evidence="2" id="KW-0808">Transferase</keyword>
<dbReference type="OrthoDB" id="3647at2759"/>
<dbReference type="Proteomes" id="UP000226192">
    <property type="component" value="Unassembled WGS sequence"/>
</dbReference>
<evidence type="ECO:0000259" key="3">
    <source>
        <dbReference type="Pfam" id="PF13649"/>
    </source>
</evidence>
<dbReference type="PANTHER" id="PTHR43861">
    <property type="entry name" value="TRANS-ACONITATE 2-METHYLTRANSFERASE-RELATED"/>
    <property type="match status" value="1"/>
</dbReference>
<protein>
    <recommendedName>
        <fullName evidence="3">Methyltransferase domain-containing protein</fullName>
    </recommendedName>
</protein>
<dbReference type="Gene3D" id="3.40.50.150">
    <property type="entry name" value="Vaccinia Virus protein VP39"/>
    <property type="match status" value="1"/>
</dbReference>
<dbReference type="Pfam" id="PF13649">
    <property type="entry name" value="Methyltransf_25"/>
    <property type="match status" value="1"/>
</dbReference>
<proteinExistence type="predicted"/>
<sequence>MVGASEYDQIGSAYNVIETLPYRSMEIRNVEMAIQPFLQPGMLVLDMACGTGSYTARLLSLGAGRVTGVDISSVMIEEAKTRLAASLDAGLVRLCVGDGGMPQSWAPNGTENYFDLVFGGWFLNYASSRAELASFFKTIAINLAPNGVFVGIIFPLVDNNDEMQRRAVAYNLQPLCRLRPHLDYTTPRPSGDGWNVRVNLGDSVSFSAWHLYRHVFEEAARDGGMLGAFEWRHESLLEMDPWAKYYGLSLHEFKMRQQMPHMCTVVVRKEAAITANI</sequence>
<feature type="domain" description="Methyltransferase" evidence="3">
    <location>
        <begin position="44"/>
        <end position="147"/>
    </location>
</feature>
<evidence type="ECO:0000256" key="2">
    <source>
        <dbReference type="ARBA" id="ARBA00022679"/>
    </source>
</evidence>
<dbReference type="GO" id="GO:0032259">
    <property type="term" value="P:methylation"/>
    <property type="evidence" value="ECO:0007669"/>
    <property type="project" value="UniProtKB-KW"/>
</dbReference>
<comment type="caution">
    <text evidence="4">The sequence shown here is derived from an EMBL/GenBank/DDBJ whole genome shotgun (WGS) entry which is preliminary data.</text>
</comment>
<evidence type="ECO:0000313" key="4">
    <source>
        <dbReference type="EMBL" id="PHH64269.1"/>
    </source>
</evidence>
<keyword evidence="5" id="KW-1185">Reference proteome</keyword>
<reference evidence="4 5" key="1">
    <citation type="submission" date="2017-06" db="EMBL/GenBank/DDBJ databases">
        <title>Ant-infecting Ophiocordyceps genomes reveal a high diversity of potential behavioral manipulation genes and a possible major role for enterotoxins.</title>
        <authorList>
            <person name="De Bekker C."/>
            <person name="Evans H.C."/>
            <person name="Brachmann A."/>
            <person name="Hughes D.P."/>
        </authorList>
    </citation>
    <scope>NUCLEOTIDE SEQUENCE [LARGE SCALE GENOMIC DNA]</scope>
    <source>
        <strain evidence="4 5">Map64</strain>
    </source>
</reference>
<evidence type="ECO:0000313" key="5">
    <source>
        <dbReference type="Proteomes" id="UP000226192"/>
    </source>
</evidence>
<dbReference type="EMBL" id="NJET01000033">
    <property type="protein sequence ID" value="PHH64269.1"/>
    <property type="molecule type" value="Genomic_DNA"/>
</dbReference>
<dbReference type="STRING" id="1399860.A0A2C5XAB1"/>
<organism evidence="4 5">
    <name type="scientific">Ophiocordyceps australis</name>
    <dbReference type="NCBI Taxonomy" id="1399860"/>
    <lineage>
        <taxon>Eukaryota</taxon>
        <taxon>Fungi</taxon>
        <taxon>Dikarya</taxon>
        <taxon>Ascomycota</taxon>
        <taxon>Pezizomycotina</taxon>
        <taxon>Sordariomycetes</taxon>
        <taxon>Hypocreomycetidae</taxon>
        <taxon>Hypocreales</taxon>
        <taxon>Ophiocordycipitaceae</taxon>
        <taxon>Ophiocordyceps</taxon>
    </lineage>
</organism>
<dbReference type="PANTHER" id="PTHR43861:SF1">
    <property type="entry name" value="TRANS-ACONITATE 2-METHYLTRANSFERASE"/>
    <property type="match status" value="1"/>
</dbReference>
<keyword evidence="1" id="KW-0489">Methyltransferase</keyword>
<name>A0A2C5XAB1_9HYPO</name>
<accession>A0A2C5XAB1</accession>
<dbReference type="InterPro" id="IPR041698">
    <property type="entry name" value="Methyltransf_25"/>
</dbReference>
<dbReference type="SUPFAM" id="SSF53335">
    <property type="entry name" value="S-adenosyl-L-methionine-dependent methyltransferases"/>
    <property type="match status" value="1"/>
</dbReference>
<evidence type="ECO:0000256" key="1">
    <source>
        <dbReference type="ARBA" id="ARBA00022603"/>
    </source>
</evidence>
<gene>
    <name evidence="4" type="ORF">CDD81_4753</name>
</gene>
<dbReference type="InterPro" id="IPR029063">
    <property type="entry name" value="SAM-dependent_MTases_sf"/>
</dbReference>
<dbReference type="CDD" id="cd02440">
    <property type="entry name" value="AdoMet_MTases"/>
    <property type="match status" value="1"/>
</dbReference>
<dbReference type="AlphaFoldDB" id="A0A2C5XAB1"/>